<evidence type="ECO:0000313" key="2">
    <source>
        <dbReference type="EMBL" id="TFK80228.1"/>
    </source>
</evidence>
<gene>
    <name evidence="2" type="ORF">K466DRAFT_504261</name>
</gene>
<reference evidence="2 3" key="1">
    <citation type="journal article" date="2019" name="Nat. Ecol. Evol.">
        <title>Megaphylogeny resolves global patterns of mushroom evolution.</title>
        <authorList>
            <person name="Varga T."/>
            <person name="Krizsan K."/>
            <person name="Foldi C."/>
            <person name="Dima B."/>
            <person name="Sanchez-Garcia M."/>
            <person name="Sanchez-Ramirez S."/>
            <person name="Szollosi G.J."/>
            <person name="Szarkandi J.G."/>
            <person name="Papp V."/>
            <person name="Albert L."/>
            <person name="Andreopoulos W."/>
            <person name="Angelini C."/>
            <person name="Antonin V."/>
            <person name="Barry K.W."/>
            <person name="Bougher N.L."/>
            <person name="Buchanan P."/>
            <person name="Buyck B."/>
            <person name="Bense V."/>
            <person name="Catcheside P."/>
            <person name="Chovatia M."/>
            <person name="Cooper J."/>
            <person name="Damon W."/>
            <person name="Desjardin D."/>
            <person name="Finy P."/>
            <person name="Geml J."/>
            <person name="Haridas S."/>
            <person name="Hughes K."/>
            <person name="Justo A."/>
            <person name="Karasinski D."/>
            <person name="Kautmanova I."/>
            <person name="Kiss B."/>
            <person name="Kocsube S."/>
            <person name="Kotiranta H."/>
            <person name="LaButti K.M."/>
            <person name="Lechner B.E."/>
            <person name="Liimatainen K."/>
            <person name="Lipzen A."/>
            <person name="Lukacs Z."/>
            <person name="Mihaltcheva S."/>
            <person name="Morgado L.N."/>
            <person name="Niskanen T."/>
            <person name="Noordeloos M.E."/>
            <person name="Ohm R.A."/>
            <person name="Ortiz-Santana B."/>
            <person name="Ovrebo C."/>
            <person name="Racz N."/>
            <person name="Riley R."/>
            <person name="Savchenko A."/>
            <person name="Shiryaev A."/>
            <person name="Soop K."/>
            <person name="Spirin V."/>
            <person name="Szebenyi C."/>
            <person name="Tomsovsky M."/>
            <person name="Tulloss R.E."/>
            <person name="Uehling J."/>
            <person name="Grigoriev I.V."/>
            <person name="Vagvolgyi C."/>
            <person name="Papp T."/>
            <person name="Martin F.M."/>
            <person name="Miettinen O."/>
            <person name="Hibbett D.S."/>
            <person name="Nagy L.G."/>
        </authorList>
    </citation>
    <scope>NUCLEOTIDE SEQUENCE [LARGE SCALE GENOMIC DNA]</scope>
    <source>
        <strain evidence="2 3">HHB13444</strain>
    </source>
</reference>
<dbReference type="InParanoid" id="A0A5C3NV62"/>
<dbReference type="STRING" id="1314778.A0A5C3NV62"/>
<sequence length="213" mass="24445">MIIVDDNGWPQWVRQCFDFMEAKQLGSVFMRALEWWTVLERSYNWENGKGLSVAHRPEEVTEWLKVLRRNTAKSPSIKDEVAYAEKWWRWWGGLQPSWRPRGADGRPVVGGEGDWADLKKPGKNGLLIVLLTLTWWDDAATDATRSQWHAAVEDVSWVIVSMAKEARSGAGPMRCVSPPCSLLHIPHHLYRKRASTTDEASGSRPRPKRVRRS</sequence>
<accession>A0A5C3NV62</accession>
<dbReference type="EMBL" id="ML211819">
    <property type="protein sequence ID" value="TFK80228.1"/>
    <property type="molecule type" value="Genomic_DNA"/>
</dbReference>
<organism evidence="2 3">
    <name type="scientific">Polyporus arcularius HHB13444</name>
    <dbReference type="NCBI Taxonomy" id="1314778"/>
    <lineage>
        <taxon>Eukaryota</taxon>
        <taxon>Fungi</taxon>
        <taxon>Dikarya</taxon>
        <taxon>Basidiomycota</taxon>
        <taxon>Agaricomycotina</taxon>
        <taxon>Agaricomycetes</taxon>
        <taxon>Polyporales</taxon>
        <taxon>Polyporaceae</taxon>
        <taxon>Polyporus</taxon>
    </lineage>
</organism>
<dbReference type="Proteomes" id="UP000308197">
    <property type="component" value="Unassembled WGS sequence"/>
</dbReference>
<evidence type="ECO:0000313" key="3">
    <source>
        <dbReference type="Proteomes" id="UP000308197"/>
    </source>
</evidence>
<name>A0A5C3NV62_9APHY</name>
<protein>
    <submittedName>
        <fullName evidence="2">Uncharacterized protein</fullName>
    </submittedName>
</protein>
<feature type="region of interest" description="Disordered" evidence="1">
    <location>
        <begin position="193"/>
        <end position="213"/>
    </location>
</feature>
<dbReference type="AlphaFoldDB" id="A0A5C3NV62"/>
<keyword evidence="3" id="KW-1185">Reference proteome</keyword>
<proteinExistence type="predicted"/>
<evidence type="ECO:0000256" key="1">
    <source>
        <dbReference type="SAM" id="MobiDB-lite"/>
    </source>
</evidence>